<accession>A0AA95H567</accession>
<dbReference type="EMBL" id="CP124755">
    <property type="protein sequence ID" value="WGZ89935.1"/>
    <property type="molecule type" value="Genomic_DNA"/>
</dbReference>
<gene>
    <name evidence="1" type="ORF">QJT80_10525</name>
</gene>
<dbReference type="AlphaFoldDB" id="A0AA95H567"/>
<dbReference type="InterPro" id="IPR030916">
    <property type="entry name" value="ELWxxDGT_rpt"/>
</dbReference>
<evidence type="ECO:0000313" key="1">
    <source>
        <dbReference type="EMBL" id="WGZ89935.1"/>
    </source>
</evidence>
<dbReference type="PROSITE" id="PS51257">
    <property type="entry name" value="PROKAR_LIPOPROTEIN"/>
    <property type="match status" value="1"/>
</dbReference>
<organism evidence="1">
    <name type="scientific">Candidatus Thiocaldithrix dubininis</name>
    <dbReference type="NCBI Taxonomy" id="3080823"/>
    <lineage>
        <taxon>Bacteria</taxon>
        <taxon>Pseudomonadati</taxon>
        <taxon>Pseudomonadota</taxon>
        <taxon>Gammaproteobacteria</taxon>
        <taxon>Thiotrichales</taxon>
        <taxon>Thiotrichaceae</taxon>
        <taxon>Candidatus Thiocaldithrix</taxon>
    </lineage>
</organism>
<dbReference type="SUPFAM" id="SSF63825">
    <property type="entry name" value="YWTD domain"/>
    <property type="match status" value="2"/>
</dbReference>
<proteinExistence type="predicted"/>
<protein>
    <recommendedName>
        <fullName evidence="2">Cadherin domain-containing protein</fullName>
    </recommendedName>
</protein>
<dbReference type="Gene3D" id="2.60.40.60">
    <property type="entry name" value="Cadherins"/>
    <property type="match status" value="1"/>
</dbReference>
<dbReference type="InterPro" id="IPR011047">
    <property type="entry name" value="Quinoprotein_ADH-like_sf"/>
</dbReference>
<evidence type="ECO:0008006" key="2">
    <source>
        <dbReference type="Google" id="ProtNLM"/>
    </source>
</evidence>
<reference evidence="1" key="2">
    <citation type="submission" date="2023-04" db="EMBL/GenBank/DDBJ databases">
        <authorList>
            <person name="Beletskiy A.V."/>
            <person name="Mardanov A.V."/>
            <person name="Ravin N.V."/>
        </authorList>
    </citation>
    <scope>NUCLEOTIDE SEQUENCE</scope>
    <source>
        <strain evidence="1">GKL-01</strain>
    </source>
</reference>
<dbReference type="Proteomes" id="UP001300672">
    <property type="component" value="Chromosome"/>
</dbReference>
<sequence>MKTCANTKWPLLRLCYQPLKQLSLSLLGVGLACLSSLGYALDNVSLIADINQQVVSPTLCSQPVLAGSALYFCAERALDGQELWKYDAQTGYSQVLDLAKGVANASPEKITSIGNTLYFVANDGLSGKELWKTDGTAAGTQLVKDITSSGGSTVFANFTVLGSRLFFTVDDTTYGKELWVSDGTPTGTQMVKDLYAGSNSSKPAYLTVFNNALYFSADDGQKGAELWKTDGTAAGTVLVKDVYAGSGNGSPKNLFVWGSTLYFVADDGSTGRELWKSDGTSAGTSLLKDIAEAPFGSYAEGFTVLNNNLFFNAYTYSNGWELWKTDGTAAGTVLVKDIEPGNANSYPGNLTAFNNKLYFHASTVASGDELWVSDGTEAGTTQFKDLAAGNLSSGVSNLLVFNNHLYFWALSADKWQLWRTNDNASDLISVLDVADRYRQGLISLGSNLYFGVADELGNLQLWQSQGEANTAKLIGTGTADSNPTDLTLFNNHLYVSANDGVKGRALWKLNPSANSSELLKSFNRSQYPQYPTFLTATGNYIYFYGYEDSTGIELWRTDGSSANTRITRDVVGASGNSLFIDSPYLSEFGGNLYYTATNTSNGRELWRSDGSSGGTVMLKDIVPGENDSTPSAYTRAGETLFFIATDEAHGRELWKTDGTSFNTTLVKDIFPGTASSELKELTALGDMLYFFAKDSDTGSFQLWQSNGFEADTKALQTLVNPQALTVVGNTLYYLDQVAANQTKVWRYIPSLAKAVEVKTLSGNAASPAASVNGQYYFRLVLTDTQTWQLWRTDGTVDKANQVQSFSYDASIVSQFKPVATTLYFNAIEGGVDKLWQSDGTTSGTRTVKAAHDFINPQSLTSFNNELYFAAVGDSQYGREVYKLTTTKAAQTFKLNEDSTLVGQISTDISNPRYSLSGADAALFSIDALGNLQLANRADYEKPNDANGDNIYELQVQVCDALSNCVLETLKIELQDVLVEDLSLQVKVLLQGAMRNDGKMGDELRVAGLIPRTQPYTNVYQYTGIESLSAKQSSLEGDNAVVDWVLIELRDKMTPSKRLAAVAGLLTRNGTVLNAATGQANLYIKGANTGQYYVSVRHRNHLGVMTKVPVALDTASLATLIDFSKASTATYGATAQYIEGATAMLWAGDINADNRLFNVGISNDLLELMSAIIDDPANGASDGNKNLNHILYGYSSTDVNLDGYSIFAGPNNDVLIPMLNVALHPNNQELMAANYIISGVIPK</sequence>
<dbReference type="KEGG" id="tdu:QJT80_10525"/>
<dbReference type="NCBIfam" id="TIGR04534">
    <property type="entry name" value="ELWxxDGT_rpt"/>
    <property type="match status" value="6"/>
</dbReference>
<reference evidence="1" key="1">
    <citation type="journal article" date="2023" name="Int. J. Mol. Sci.">
        <title>Metagenomics Revealed a New Genus 'Candidatus Thiocaldithrix dubininis' gen. nov., sp. nov. and a New Species 'Candidatus Thiothrix putei' sp. nov. in the Family Thiotrichaceae, Some Members of Which Have Traits of Both Na+- and H+-Motive Energetics.</title>
        <authorList>
            <person name="Ravin N.V."/>
            <person name="Muntyan M.S."/>
            <person name="Smolyakov D.D."/>
            <person name="Rudenko T.S."/>
            <person name="Beletsky A.V."/>
            <person name="Mardanov A.V."/>
            <person name="Grabovich M.Y."/>
        </authorList>
    </citation>
    <scope>NUCLEOTIDE SEQUENCE</scope>
    <source>
        <strain evidence="1">GKL-01</strain>
    </source>
</reference>
<name>A0AA95H567_9GAMM</name>
<dbReference type="SUPFAM" id="SSF50998">
    <property type="entry name" value="Quinoprotein alcohol dehydrogenase-like"/>
    <property type="match status" value="1"/>
</dbReference>